<proteinExistence type="predicted"/>
<comment type="caution">
    <text evidence="1">The sequence shown here is derived from an EMBL/GenBank/DDBJ whole genome shotgun (WGS) entry which is preliminary data.</text>
</comment>
<dbReference type="InterPro" id="IPR036388">
    <property type="entry name" value="WH-like_DNA-bd_sf"/>
</dbReference>
<gene>
    <name evidence="1" type="ORF">COS52_01655</name>
</gene>
<dbReference type="Gene3D" id="1.10.10.10">
    <property type="entry name" value="Winged helix-like DNA-binding domain superfamily/Winged helix DNA-binding domain"/>
    <property type="match status" value="1"/>
</dbReference>
<dbReference type="Proteomes" id="UP000230119">
    <property type="component" value="Unassembled WGS sequence"/>
</dbReference>
<evidence type="ECO:0000313" key="2">
    <source>
        <dbReference type="Proteomes" id="UP000230119"/>
    </source>
</evidence>
<dbReference type="InterPro" id="IPR036390">
    <property type="entry name" value="WH_DNA-bd_sf"/>
</dbReference>
<evidence type="ECO:0000313" key="1">
    <source>
        <dbReference type="EMBL" id="PIV08638.1"/>
    </source>
</evidence>
<evidence type="ECO:0008006" key="3">
    <source>
        <dbReference type="Google" id="ProtNLM"/>
    </source>
</evidence>
<reference evidence="2" key="1">
    <citation type="submission" date="2017-09" db="EMBL/GenBank/DDBJ databases">
        <title>Depth-based differentiation of microbial function through sediment-hosted aquifers and enrichment of novel symbionts in the deep terrestrial subsurface.</title>
        <authorList>
            <person name="Probst A.J."/>
            <person name="Ladd B."/>
            <person name="Jarett J.K."/>
            <person name="Geller-Mcgrath D.E."/>
            <person name="Sieber C.M.K."/>
            <person name="Emerson J.B."/>
            <person name="Anantharaman K."/>
            <person name="Thomas B.C."/>
            <person name="Malmstrom R."/>
            <person name="Stieglmeier M."/>
            <person name="Klingl A."/>
            <person name="Woyke T."/>
            <person name="Ryan C.M."/>
            <person name="Banfield J.F."/>
        </authorList>
    </citation>
    <scope>NUCLEOTIDE SEQUENCE [LARGE SCALE GENOMIC DNA]</scope>
</reference>
<dbReference type="AlphaFoldDB" id="A0A2M7BT23"/>
<organism evidence="1 2">
    <name type="scientific">Candidatus Roizmanbacteria bacterium CG03_land_8_20_14_0_80_39_12</name>
    <dbReference type="NCBI Taxonomy" id="1974847"/>
    <lineage>
        <taxon>Bacteria</taxon>
        <taxon>Candidatus Roizmaniibacteriota</taxon>
    </lineage>
</organism>
<name>A0A2M7BT23_9BACT</name>
<accession>A0A2M7BT23</accession>
<protein>
    <recommendedName>
        <fullName evidence="3">HTH arsR-type domain-containing protein</fullName>
    </recommendedName>
</protein>
<dbReference type="SUPFAM" id="SSF46785">
    <property type="entry name" value="Winged helix' DNA-binding domain"/>
    <property type="match status" value="1"/>
</dbReference>
<dbReference type="EMBL" id="PEVA01000066">
    <property type="protein sequence ID" value="PIV08638.1"/>
    <property type="molecule type" value="Genomic_DNA"/>
</dbReference>
<sequence>MLAAVIPSKTRRKVLELFFTHRTDLYYLRNIVRAVDEEVNAVKRELDILEKAKILFKEKRLNKSFYTLNKSHIFYEEFLRIFAKMSPFPKAVHENAPRLGRIKFASLSIKFTKQVPIKKDEVYFLLVGMIIIPEIEVFIKRMEEASGRQIDYTVMTEEEFIFRKRNNDPFLWRFLRTPKIMIYGSEEELMK</sequence>